<dbReference type="KEGG" id="lnu:N7U66_05465"/>
<evidence type="ECO:0000313" key="2">
    <source>
        <dbReference type="EMBL" id="WAC03004.1"/>
    </source>
</evidence>
<proteinExistence type="predicted"/>
<protein>
    <submittedName>
        <fullName evidence="3">Uncharacterized protein</fullName>
    </submittedName>
</protein>
<reference evidence="3" key="1">
    <citation type="submission" date="2022-11" db="EMBL/GenBank/DDBJ databases">
        <title>Lacinutrix neustonica HL-RS19T sp. nov., isolated from the surface microlayer sample of brackish Lake Shihwa.</title>
        <authorList>
            <person name="Choi J.Y."/>
            <person name="Hwang C.Y."/>
        </authorList>
    </citation>
    <scope>NUCLEOTIDE SEQUENCE</scope>
    <source>
        <strain evidence="3">HL-RS19</strain>
    </source>
</reference>
<dbReference type="RefSeq" id="WP_267676744.1">
    <property type="nucleotide sequence ID" value="NZ_CP113088.1"/>
</dbReference>
<organism evidence="3 4">
    <name type="scientific">Lacinutrix neustonica</name>
    <dbReference type="NCBI Taxonomy" id="2980107"/>
    <lineage>
        <taxon>Bacteria</taxon>
        <taxon>Pseudomonadati</taxon>
        <taxon>Bacteroidota</taxon>
        <taxon>Flavobacteriia</taxon>
        <taxon>Flavobacteriales</taxon>
        <taxon>Flavobacteriaceae</taxon>
        <taxon>Lacinutrix</taxon>
    </lineage>
</organism>
<gene>
    <name evidence="2" type="ORF">N7U66_05075</name>
    <name evidence="3" type="ORF">N7U66_05465</name>
    <name evidence="1" type="ORF">N7U66_20625</name>
</gene>
<accession>A0A9E8MXZ1</accession>
<dbReference type="KEGG" id="lnu:N7U66_05075"/>
<dbReference type="Proteomes" id="UP001164705">
    <property type="component" value="Chromosome"/>
</dbReference>
<evidence type="ECO:0000313" key="3">
    <source>
        <dbReference type="EMBL" id="WAC03076.1"/>
    </source>
</evidence>
<name>A0A9E8MXZ1_9FLAO</name>
<dbReference type="KEGG" id="lnu:N7U66_20625"/>
<dbReference type="EMBL" id="CP113088">
    <property type="protein sequence ID" value="WAC03004.1"/>
    <property type="molecule type" value="Genomic_DNA"/>
</dbReference>
<dbReference type="AlphaFoldDB" id="A0A9E8MXZ1"/>
<evidence type="ECO:0000313" key="4">
    <source>
        <dbReference type="Proteomes" id="UP001164705"/>
    </source>
</evidence>
<dbReference type="EMBL" id="CP113088">
    <property type="protein sequence ID" value="WAC02148.1"/>
    <property type="molecule type" value="Genomic_DNA"/>
</dbReference>
<evidence type="ECO:0000313" key="1">
    <source>
        <dbReference type="EMBL" id="WAC02148.1"/>
    </source>
</evidence>
<dbReference type="EMBL" id="CP113088">
    <property type="protein sequence ID" value="WAC03076.1"/>
    <property type="molecule type" value="Genomic_DNA"/>
</dbReference>
<keyword evidence="4" id="KW-1185">Reference proteome</keyword>
<sequence length="80" mass="8969">MIWPEFMDENGQVITQKNSPVPTSGKAKMWIINDALRKYHKDKIKIGMKGNGHEGGTVVAKYVVSKIVGLMTNPIKEIEK</sequence>